<dbReference type="InterPro" id="IPR051554">
    <property type="entry name" value="Acetyltransferase_Eis"/>
</dbReference>
<proteinExistence type="predicted"/>
<dbReference type="InterPro" id="IPR016181">
    <property type="entry name" value="Acyl_CoA_acyltransferase"/>
</dbReference>
<dbReference type="PROSITE" id="PS51186">
    <property type="entry name" value="GNAT"/>
    <property type="match status" value="1"/>
</dbReference>
<reference evidence="2 3" key="1">
    <citation type="submission" date="2024-09" db="EMBL/GenBank/DDBJ databases">
        <authorList>
            <person name="D'Angelo T."/>
        </authorList>
    </citation>
    <scope>NUCLEOTIDE SEQUENCE [LARGE SCALE GENOMIC DNA]</scope>
    <source>
        <strain evidence="2">SAG AM-320-E07</strain>
    </source>
</reference>
<dbReference type="Proteomes" id="UP001593833">
    <property type="component" value="Unassembled WGS sequence"/>
</dbReference>
<dbReference type="Pfam" id="PF13527">
    <property type="entry name" value="Acetyltransf_9"/>
    <property type="match status" value="1"/>
</dbReference>
<dbReference type="Gene3D" id="3.40.630.30">
    <property type="match status" value="1"/>
</dbReference>
<protein>
    <submittedName>
        <fullName evidence="2">GNAT family N-acetyltransferase</fullName>
        <ecNumber evidence="2">2.3.1.-</ecNumber>
    </submittedName>
</protein>
<accession>A0ABV6YM31</accession>
<keyword evidence="3" id="KW-1185">Reference proteome</keyword>
<evidence type="ECO:0000259" key="1">
    <source>
        <dbReference type="PROSITE" id="PS51186"/>
    </source>
</evidence>
<dbReference type="GO" id="GO:0016746">
    <property type="term" value="F:acyltransferase activity"/>
    <property type="evidence" value="ECO:0007669"/>
    <property type="project" value="UniProtKB-KW"/>
</dbReference>
<evidence type="ECO:0000313" key="2">
    <source>
        <dbReference type="EMBL" id="MFC1573372.1"/>
    </source>
</evidence>
<comment type="caution">
    <text evidence="2">The sequence shown here is derived from an EMBL/GenBank/DDBJ whole genome shotgun (WGS) entry which is preliminary data.</text>
</comment>
<name>A0ABV6YM31_UNCEI</name>
<dbReference type="SUPFAM" id="SSF55729">
    <property type="entry name" value="Acyl-CoA N-acyltransferases (Nat)"/>
    <property type="match status" value="1"/>
</dbReference>
<dbReference type="InterPro" id="IPR000182">
    <property type="entry name" value="GNAT_dom"/>
</dbReference>
<dbReference type="PANTHER" id="PTHR37817:SF1">
    <property type="entry name" value="N-ACETYLTRANSFERASE EIS"/>
    <property type="match status" value="1"/>
</dbReference>
<sequence length="411" mass="46399">MKPKRPAQPKTNITITQVKDRRQREQVYDMLSKVFSGNDDYYRTMHDVRAVHGSPENHYDWTVSLVGFAGDQVVSNFGVWDYQTRVGSARLRTGGVGVVATHGDYRKQGIMSRTIRASIEAMRSAGYDITILFGIPDFYHRFGYSRAWSDTAHIVDLKKIPAETGSPRLRRFSPIRSAEAIRLYNKTHARLVGTAVRPTFRRMYMSRSKAYRWSDSKGKLKGYVIVRDAGDKEPMLCLEAVGDSILCLQAVRSLARRMGRHQVRFVTIPYLHPLLVLLRRHTCTTETNYQRSAHAMARTLNLEQAFGKMRAELERRLRASAYADWTGKLSLSDADERVMLQIGKGRILLAGSGTTKHSIRAGDKAAQLLLGTDDPLEVAAAARMRLTGDARGLITALFPAQYPTLSAWDRY</sequence>
<dbReference type="EMBL" id="JBHPKH010000139">
    <property type="protein sequence ID" value="MFC1573372.1"/>
    <property type="molecule type" value="Genomic_DNA"/>
</dbReference>
<keyword evidence="2" id="KW-0012">Acyltransferase</keyword>
<dbReference type="EC" id="2.3.1.-" evidence="2"/>
<gene>
    <name evidence="2" type="ORF">ACFL6M_07220</name>
</gene>
<feature type="domain" description="N-acetyltransferase" evidence="1">
    <location>
        <begin position="13"/>
        <end position="163"/>
    </location>
</feature>
<keyword evidence="2" id="KW-0808">Transferase</keyword>
<dbReference type="PANTHER" id="PTHR37817">
    <property type="entry name" value="N-ACETYLTRANSFERASE EIS"/>
    <property type="match status" value="1"/>
</dbReference>
<organism evidence="2 3">
    <name type="scientific">Eiseniibacteriota bacterium</name>
    <dbReference type="NCBI Taxonomy" id="2212470"/>
    <lineage>
        <taxon>Bacteria</taxon>
        <taxon>Candidatus Eiseniibacteriota</taxon>
    </lineage>
</organism>
<evidence type="ECO:0000313" key="3">
    <source>
        <dbReference type="Proteomes" id="UP001593833"/>
    </source>
</evidence>